<dbReference type="Proteomes" id="UP000250078">
    <property type="component" value="Unassembled WGS sequence"/>
</dbReference>
<dbReference type="EMBL" id="KV748253">
    <property type="protein sequence ID" value="OCK87868.1"/>
    <property type="molecule type" value="Genomic_DNA"/>
</dbReference>
<reference evidence="1 2" key="1">
    <citation type="journal article" date="2016" name="Nat. Commun.">
        <title>Ectomycorrhizal ecology is imprinted in the genome of the dominant symbiotic fungus Cenococcum geophilum.</title>
        <authorList>
            <consortium name="DOE Joint Genome Institute"/>
            <person name="Peter M."/>
            <person name="Kohler A."/>
            <person name="Ohm R.A."/>
            <person name="Kuo A."/>
            <person name="Krutzmann J."/>
            <person name="Morin E."/>
            <person name="Arend M."/>
            <person name="Barry K.W."/>
            <person name="Binder M."/>
            <person name="Choi C."/>
            <person name="Clum A."/>
            <person name="Copeland A."/>
            <person name="Grisel N."/>
            <person name="Haridas S."/>
            <person name="Kipfer T."/>
            <person name="LaButti K."/>
            <person name="Lindquist E."/>
            <person name="Lipzen A."/>
            <person name="Maire R."/>
            <person name="Meier B."/>
            <person name="Mihaltcheva S."/>
            <person name="Molinier V."/>
            <person name="Murat C."/>
            <person name="Poggeler S."/>
            <person name="Quandt C.A."/>
            <person name="Sperisen C."/>
            <person name="Tritt A."/>
            <person name="Tisserant E."/>
            <person name="Crous P.W."/>
            <person name="Henrissat B."/>
            <person name="Nehls U."/>
            <person name="Egli S."/>
            <person name="Spatafora J.W."/>
            <person name="Grigoriev I.V."/>
            <person name="Martin F.M."/>
        </authorList>
    </citation>
    <scope>NUCLEOTIDE SEQUENCE [LARGE SCALE GENOMIC DNA]</scope>
    <source>
        <strain evidence="1 2">1.58</strain>
    </source>
</reference>
<organism evidence="1 2">
    <name type="scientific">Cenococcum geophilum 1.58</name>
    <dbReference type="NCBI Taxonomy" id="794803"/>
    <lineage>
        <taxon>Eukaryota</taxon>
        <taxon>Fungi</taxon>
        <taxon>Dikarya</taxon>
        <taxon>Ascomycota</taxon>
        <taxon>Pezizomycotina</taxon>
        <taxon>Dothideomycetes</taxon>
        <taxon>Pleosporomycetidae</taxon>
        <taxon>Gloniales</taxon>
        <taxon>Gloniaceae</taxon>
        <taxon>Cenococcum</taxon>
    </lineage>
</organism>
<name>A0ACC8ENF7_9PEZI</name>
<evidence type="ECO:0000313" key="1">
    <source>
        <dbReference type="EMBL" id="OCK87868.1"/>
    </source>
</evidence>
<sequence length="409" mass="44561">MATCESDFDSDCGRWSRLLVPHLEHALTASQSYTGDEARSHVAFFSAHVTRWLGPAPAVASPSSGSSTSSRGMVAAYPSALTADHTPLEISYSWKGTAPASVRYVVDIVPPGAQATRAASLAPAGRAIDGLRALALPRGGAGTAAPGPEYAIDLLPDLWTSVTAQLAHFEHDIHPTNRPACNSCGSSSTFVGFDLVRARARAKLYWLLPACLPAAALLALLDAIFARCLAHGHLTPLTGFAAHWAQVRNYLLTHGTDTLRPRMLSCDATRYPFPRVKIYTRCYFASDESFDVIEAHLTLRGAICLQPRSRDQYAALWACLMDNYRLHTHDAQRQKHQRYCMIAYDIFPAPDGDDGPNSGLASKLYLFCDQMPGHDAFVARELLGPFSAPAGFFRRYVHLPCPSLDMPVF</sequence>
<protein>
    <submittedName>
        <fullName evidence="1">Uncharacterized protein</fullName>
    </submittedName>
</protein>
<proteinExistence type="predicted"/>
<gene>
    <name evidence="1" type="ORF">K441DRAFT_591976</name>
</gene>
<accession>A0ACC8ENF7</accession>
<evidence type="ECO:0000313" key="2">
    <source>
        <dbReference type="Proteomes" id="UP000250078"/>
    </source>
</evidence>
<keyword evidence="2" id="KW-1185">Reference proteome</keyword>